<dbReference type="SUPFAM" id="SSF48264">
    <property type="entry name" value="Cytochrome P450"/>
    <property type="match status" value="1"/>
</dbReference>
<keyword evidence="8" id="KW-0472">Membrane</keyword>
<evidence type="ECO:0000256" key="6">
    <source>
        <dbReference type="ARBA" id="ARBA00023033"/>
    </source>
</evidence>
<sequence>MAQLLRSTQWEALIRSKPLAVGLGFVSHLILNNGEWDHSSHLICSFWIVVFGALAAVEYTLDPSIVGAIQVSGTAAALYFGSLLTSILIYRAFFHRLRKFPGPFGNRLTKFYSLKHVFPNFRLYENIEKLHKEYNSDIIRTGPRELSIISADAIPIVHGAMSKCKKGSWYDATKHIEGSSTHTTRSKLDHKERRKAWDRAFSTKSLREYEPRINRHAYALMTQLKEQASTKTSVRISDWVNYYSFDVMGDIGFSRSFGMLEKGKEDELITLLHKSMEPVSIFGHLSWGLSLLLRTLGSPEMMQFMAWTSKVLRERKKIEPKENDIFSWLLNPEDEDIPLQLNADSRLLIVAGSDTTAASLTWLFYELCKNPDAFRKLQKIVDEIAPGKSFLDAEDLANCPHLDGVINEAMRLHPAVPSGVQRETPPEGITLPDQTYIPGETLIWMPMHTLQRDARYFPSPLTFMPERWTDESPEHIVDKRAYMPFSTGVYNCVGQKLAIMELRSVTANLVRTFDMQFADGTKGDKVETDTRDCFTLNVGALDVRLTPRDGEK</sequence>
<dbReference type="GO" id="GO:0016705">
    <property type="term" value="F:oxidoreductase activity, acting on paired donors, with incorporation or reduction of molecular oxygen"/>
    <property type="evidence" value="ECO:0007669"/>
    <property type="project" value="InterPro"/>
</dbReference>
<evidence type="ECO:0000256" key="8">
    <source>
        <dbReference type="SAM" id="Phobius"/>
    </source>
</evidence>
<reference evidence="9" key="1">
    <citation type="journal article" date="2020" name="Stud. Mycol.">
        <title>101 Dothideomycetes genomes: a test case for predicting lifestyles and emergence of pathogens.</title>
        <authorList>
            <person name="Haridas S."/>
            <person name="Albert R."/>
            <person name="Binder M."/>
            <person name="Bloem J."/>
            <person name="Labutti K."/>
            <person name="Salamov A."/>
            <person name="Andreopoulos B."/>
            <person name="Baker S."/>
            <person name="Barry K."/>
            <person name="Bills G."/>
            <person name="Bluhm B."/>
            <person name="Cannon C."/>
            <person name="Castanera R."/>
            <person name="Culley D."/>
            <person name="Daum C."/>
            <person name="Ezra D."/>
            <person name="Gonzalez J."/>
            <person name="Henrissat B."/>
            <person name="Kuo A."/>
            <person name="Liang C."/>
            <person name="Lipzen A."/>
            <person name="Lutzoni F."/>
            <person name="Magnuson J."/>
            <person name="Mondo S."/>
            <person name="Nolan M."/>
            <person name="Ohm R."/>
            <person name="Pangilinan J."/>
            <person name="Park H.-J."/>
            <person name="Ramirez L."/>
            <person name="Alfaro M."/>
            <person name="Sun H."/>
            <person name="Tritt A."/>
            <person name="Yoshinaga Y."/>
            <person name="Zwiers L.-H."/>
            <person name="Turgeon B."/>
            <person name="Goodwin S."/>
            <person name="Spatafora J."/>
            <person name="Crous P."/>
            <person name="Grigoriev I."/>
        </authorList>
    </citation>
    <scope>NUCLEOTIDE SEQUENCE</scope>
    <source>
        <strain evidence="9">CBS 109.77</strain>
    </source>
</reference>
<keyword evidence="8" id="KW-0812">Transmembrane</keyword>
<dbReference type="PANTHER" id="PTHR24305:SF187">
    <property type="entry name" value="P450, PUTATIVE (EUROFUNG)-RELATED"/>
    <property type="match status" value="1"/>
</dbReference>
<evidence type="ECO:0000256" key="7">
    <source>
        <dbReference type="PIRSR" id="PIRSR602401-1"/>
    </source>
</evidence>
<dbReference type="InterPro" id="IPR001128">
    <property type="entry name" value="Cyt_P450"/>
</dbReference>
<comment type="similarity">
    <text evidence="2">Belongs to the cytochrome P450 family.</text>
</comment>
<proteinExistence type="inferred from homology"/>
<feature type="binding site" description="axial binding residue" evidence="7">
    <location>
        <position position="492"/>
    </location>
    <ligand>
        <name>heme</name>
        <dbReference type="ChEBI" id="CHEBI:30413"/>
    </ligand>
    <ligandPart>
        <name>Fe</name>
        <dbReference type="ChEBI" id="CHEBI:18248"/>
    </ligandPart>
</feature>
<dbReference type="Pfam" id="PF00067">
    <property type="entry name" value="p450"/>
    <property type="match status" value="1"/>
</dbReference>
<protein>
    <submittedName>
        <fullName evidence="9">Cytochrome P450</fullName>
    </submittedName>
</protein>
<accession>A0A6A6XBH2</accession>
<dbReference type="EMBL" id="MU001916">
    <property type="protein sequence ID" value="KAF2793748.1"/>
    <property type="molecule type" value="Genomic_DNA"/>
</dbReference>
<evidence type="ECO:0000256" key="4">
    <source>
        <dbReference type="ARBA" id="ARBA00023002"/>
    </source>
</evidence>
<evidence type="ECO:0000313" key="9">
    <source>
        <dbReference type="EMBL" id="KAF2793748.1"/>
    </source>
</evidence>
<dbReference type="InterPro" id="IPR050121">
    <property type="entry name" value="Cytochrome_P450_monoxygenase"/>
</dbReference>
<evidence type="ECO:0000256" key="3">
    <source>
        <dbReference type="ARBA" id="ARBA00022723"/>
    </source>
</evidence>
<dbReference type="PRINTS" id="PR00463">
    <property type="entry name" value="EP450I"/>
</dbReference>
<organism evidence="9 10">
    <name type="scientific">Melanomma pulvis-pyrius CBS 109.77</name>
    <dbReference type="NCBI Taxonomy" id="1314802"/>
    <lineage>
        <taxon>Eukaryota</taxon>
        <taxon>Fungi</taxon>
        <taxon>Dikarya</taxon>
        <taxon>Ascomycota</taxon>
        <taxon>Pezizomycotina</taxon>
        <taxon>Dothideomycetes</taxon>
        <taxon>Pleosporomycetidae</taxon>
        <taxon>Pleosporales</taxon>
        <taxon>Melanommataceae</taxon>
        <taxon>Melanomma</taxon>
    </lineage>
</organism>
<dbReference type="OrthoDB" id="6692864at2759"/>
<keyword evidence="8" id="KW-1133">Transmembrane helix</keyword>
<dbReference type="PRINTS" id="PR00385">
    <property type="entry name" value="P450"/>
</dbReference>
<dbReference type="AlphaFoldDB" id="A0A6A6XBH2"/>
<evidence type="ECO:0000313" key="10">
    <source>
        <dbReference type="Proteomes" id="UP000799757"/>
    </source>
</evidence>
<evidence type="ECO:0000256" key="1">
    <source>
        <dbReference type="ARBA" id="ARBA00001971"/>
    </source>
</evidence>
<keyword evidence="6" id="KW-0503">Monooxygenase</keyword>
<keyword evidence="4" id="KW-0560">Oxidoreductase</keyword>
<evidence type="ECO:0000256" key="2">
    <source>
        <dbReference type="ARBA" id="ARBA00010617"/>
    </source>
</evidence>
<dbReference type="Proteomes" id="UP000799757">
    <property type="component" value="Unassembled WGS sequence"/>
</dbReference>
<evidence type="ECO:0000256" key="5">
    <source>
        <dbReference type="ARBA" id="ARBA00023004"/>
    </source>
</evidence>
<dbReference type="GO" id="GO:0004497">
    <property type="term" value="F:monooxygenase activity"/>
    <property type="evidence" value="ECO:0007669"/>
    <property type="project" value="UniProtKB-KW"/>
</dbReference>
<dbReference type="FunFam" id="1.10.630.10:FF:000129">
    <property type="entry name" value="Benzoate 4-monooxygenase cytochrome P450"/>
    <property type="match status" value="1"/>
</dbReference>
<dbReference type="GO" id="GO:0005506">
    <property type="term" value="F:iron ion binding"/>
    <property type="evidence" value="ECO:0007669"/>
    <property type="project" value="InterPro"/>
</dbReference>
<comment type="cofactor">
    <cofactor evidence="1 7">
        <name>heme</name>
        <dbReference type="ChEBI" id="CHEBI:30413"/>
    </cofactor>
</comment>
<keyword evidence="7" id="KW-0349">Heme</keyword>
<keyword evidence="10" id="KW-1185">Reference proteome</keyword>
<name>A0A6A6XBH2_9PLEO</name>
<feature type="transmembrane region" description="Helical" evidence="8">
    <location>
        <begin position="12"/>
        <end position="31"/>
    </location>
</feature>
<dbReference type="GO" id="GO:0020037">
    <property type="term" value="F:heme binding"/>
    <property type="evidence" value="ECO:0007669"/>
    <property type="project" value="InterPro"/>
</dbReference>
<dbReference type="PANTHER" id="PTHR24305">
    <property type="entry name" value="CYTOCHROME P450"/>
    <property type="match status" value="1"/>
</dbReference>
<keyword evidence="3 7" id="KW-0479">Metal-binding</keyword>
<dbReference type="CDD" id="cd11061">
    <property type="entry name" value="CYP67-like"/>
    <property type="match status" value="1"/>
</dbReference>
<dbReference type="InterPro" id="IPR036396">
    <property type="entry name" value="Cyt_P450_sf"/>
</dbReference>
<dbReference type="Gene3D" id="1.10.630.10">
    <property type="entry name" value="Cytochrome P450"/>
    <property type="match status" value="1"/>
</dbReference>
<keyword evidence="5 7" id="KW-0408">Iron</keyword>
<gene>
    <name evidence="9" type="ORF">K505DRAFT_243724</name>
</gene>
<dbReference type="InterPro" id="IPR002401">
    <property type="entry name" value="Cyt_P450_E_grp-I"/>
</dbReference>
<feature type="transmembrane region" description="Helical" evidence="8">
    <location>
        <begin position="67"/>
        <end position="90"/>
    </location>
</feature>
<feature type="transmembrane region" description="Helical" evidence="8">
    <location>
        <begin position="43"/>
        <end position="61"/>
    </location>
</feature>